<dbReference type="InterPro" id="IPR010127">
    <property type="entry name" value="Phasin_subfam-1"/>
</dbReference>
<proteinExistence type="predicted"/>
<protein>
    <submittedName>
        <fullName evidence="2">Phasin family protein</fullName>
    </submittedName>
</protein>
<dbReference type="NCBIfam" id="TIGR01841">
    <property type="entry name" value="phasin"/>
    <property type="match status" value="1"/>
</dbReference>
<accession>A0A1H6GRH4</accession>
<dbReference type="EMBL" id="FNWO01000001">
    <property type="protein sequence ID" value="SEH26019.1"/>
    <property type="molecule type" value="Genomic_DNA"/>
</dbReference>
<dbReference type="Pfam" id="PF09361">
    <property type="entry name" value="Phasin_2"/>
    <property type="match status" value="1"/>
</dbReference>
<gene>
    <name evidence="2" type="ORF">SAMN04244559_00378</name>
</gene>
<evidence type="ECO:0000259" key="1">
    <source>
        <dbReference type="Pfam" id="PF09361"/>
    </source>
</evidence>
<evidence type="ECO:0000313" key="2">
    <source>
        <dbReference type="EMBL" id="SEH26019.1"/>
    </source>
</evidence>
<reference evidence="3" key="1">
    <citation type="submission" date="2016-10" db="EMBL/GenBank/DDBJ databases">
        <authorList>
            <person name="Varghese N."/>
            <person name="Submissions S."/>
        </authorList>
    </citation>
    <scope>NUCLEOTIDE SEQUENCE [LARGE SCALE GENOMIC DNA]</scope>
    <source>
        <strain evidence="3">DSM 13234</strain>
    </source>
</reference>
<keyword evidence="3" id="KW-1185">Reference proteome</keyword>
<sequence>MSFKIDGFETFVSFGKDNADALSKSGAASVKAIEEIAKAQQAVLARSIDKADAAFKALFAVKSPVELAELQNRLARQSFEDVIVETRKLAEIATAAVSATLEPLNARFTDVQSGRKAA</sequence>
<feature type="domain" description="Phasin" evidence="1">
    <location>
        <begin position="9"/>
        <end position="108"/>
    </location>
</feature>
<organism evidence="2 3">
    <name type="scientific">Magnetospirillum fulvum</name>
    <name type="common">Rhodospirillum fulvum</name>
    <dbReference type="NCBI Taxonomy" id="1082"/>
    <lineage>
        <taxon>Bacteria</taxon>
        <taxon>Pseudomonadati</taxon>
        <taxon>Pseudomonadota</taxon>
        <taxon>Alphaproteobacteria</taxon>
        <taxon>Rhodospirillales</taxon>
        <taxon>Rhodospirillaceae</taxon>
        <taxon>Magnetospirillum</taxon>
    </lineage>
</organism>
<name>A0A1H6GRH4_MAGFU</name>
<dbReference type="Proteomes" id="UP000182983">
    <property type="component" value="Unassembled WGS sequence"/>
</dbReference>
<dbReference type="InterPro" id="IPR018968">
    <property type="entry name" value="Phasin"/>
</dbReference>
<dbReference type="RefSeq" id="WP_074764920.1">
    <property type="nucleotide sequence ID" value="NZ_FNWO01000001.1"/>
</dbReference>
<dbReference type="OrthoDB" id="7362513at2"/>
<dbReference type="AlphaFoldDB" id="A0A1H6GRH4"/>
<evidence type="ECO:0000313" key="3">
    <source>
        <dbReference type="Proteomes" id="UP000182983"/>
    </source>
</evidence>